<evidence type="ECO:0000313" key="3">
    <source>
        <dbReference type="Proteomes" id="UP000238479"/>
    </source>
</evidence>
<feature type="transmembrane region" description="Helical" evidence="1">
    <location>
        <begin position="54"/>
        <end position="73"/>
    </location>
</feature>
<keyword evidence="1" id="KW-0472">Membrane</keyword>
<gene>
    <name evidence="2" type="ORF">RchiOBHm_Chr1g0358901</name>
</gene>
<organism evidence="2 3">
    <name type="scientific">Rosa chinensis</name>
    <name type="common">China rose</name>
    <dbReference type="NCBI Taxonomy" id="74649"/>
    <lineage>
        <taxon>Eukaryota</taxon>
        <taxon>Viridiplantae</taxon>
        <taxon>Streptophyta</taxon>
        <taxon>Embryophyta</taxon>
        <taxon>Tracheophyta</taxon>
        <taxon>Spermatophyta</taxon>
        <taxon>Magnoliopsida</taxon>
        <taxon>eudicotyledons</taxon>
        <taxon>Gunneridae</taxon>
        <taxon>Pentapetalae</taxon>
        <taxon>rosids</taxon>
        <taxon>fabids</taxon>
        <taxon>Rosales</taxon>
        <taxon>Rosaceae</taxon>
        <taxon>Rosoideae</taxon>
        <taxon>Rosoideae incertae sedis</taxon>
        <taxon>Rosa</taxon>
    </lineage>
</organism>
<evidence type="ECO:0000313" key="2">
    <source>
        <dbReference type="EMBL" id="PRQ58398.1"/>
    </source>
</evidence>
<dbReference type="EMBL" id="PDCK01000039">
    <property type="protein sequence ID" value="PRQ58398.1"/>
    <property type="molecule type" value="Genomic_DNA"/>
</dbReference>
<dbReference type="AlphaFoldDB" id="A0A2P6SIA8"/>
<proteinExistence type="predicted"/>
<keyword evidence="1" id="KW-0812">Transmembrane</keyword>
<sequence>MIRSEFWFSAGFWLSISKEDYAEIFGKSPLKVGPAGPLRIPGWNSGWVLSIEELIFSCFMLGTCLLYVCTIFMA</sequence>
<keyword evidence="3" id="KW-1185">Reference proteome</keyword>
<evidence type="ECO:0000256" key="1">
    <source>
        <dbReference type="SAM" id="Phobius"/>
    </source>
</evidence>
<accession>A0A2P6SIA8</accession>
<protein>
    <submittedName>
        <fullName evidence="2">Uncharacterized protein</fullName>
    </submittedName>
</protein>
<comment type="caution">
    <text evidence="2">The sequence shown here is derived from an EMBL/GenBank/DDBJ whole genome shotgun (WGS) entry which is preliminary data.</text>
</comment>
<dbReference type="Gramene" id="PRQ58398">
    <property type="protein sequence ID" value="PRQ58398"/>
    <property type="gene ID" value="RchiOBHm_Chr1g0358901"/>
</dbReference>
<keyword evidence="1" id="KW-1133">Transmembrane helix</keyword>
<reference evidence="2 3" key="1">
    <citation type="journal article" date="2018" name="Nat. Genet.">
        <title>The Rosa genome provides new insights in the design of modern roses.</title>
        <authorList>
            <person name="Bendahmane M."/>
        </authorList>
    </citation>
    <scope>NUCLEOTIDE SEQUENCE [LARGE SCALE GENOMIC DNA]</scope>
    <source>
        <strain evidence="3">cv. Old Blush</strain>
    </source>
</reference>
<dbReference type="Proteomes" id="UP000238479">
    <property type="component" value="Chromosome 1"/>
</dbReference>
<name>A0A2P6SIA8_ROSCH</name>